<accession>A0A382SJN1</accession>
<sequence length="39" mass="4210">GRRRKCQGQAPASGSQLVLPGLAFWRAQQKGDDQPCAVK</sequence>
<dbReference type="AlphaFoldDB" id="A0A382SJN1"/>
<gene>
    <name evidence="1" type="ORF">METZ01_LOCUS363034</name>
</gene>
<dbReference type="EMBL" id="UINC01129649">
    <property type="protein sequence ID" value="SVD10180.1"/>
    <property type="molecule type" value="Genomic_DNA"/>
</dbReference>
<protein>
    <submittedName>
        <fullName evidence="1">Uncharacterized protein</fullName>
    </submittedName>
</protein>
<proteinExistence type="predicted"/>
<feature type="non-terminal residue" evidence="1">
    <location>
        <position position="1"/>
    </location>
</feature>
<name>A0A382SJN1_9ZZZZ</name>
<reference evidence="1" key="1">
    <citation type="submission" date="2018-05" db="EMBL/GenBank/DDBJ databases">
        <authorList>
            <person name="Lanie J.A."/>
            <person name="Ng W.-L."/>
            <person name="Kazmierczak K.M."/>
            <person name="Andrzejewski T.M."/>
            <person name="Davidsen T.M."/>
            <person name="Wayne K.J."/>
            <person name="Tettelin H."/>
            <person name="Glass J.I."/>
            <person name="Rusch D."/>
            <person name="Podicherti R."/>
            <person name="Tsui H.-C.T."/>
            <person name="Winkler M.E."/>
        </authorList>
    </citation>
    <scope>NUCLEOTIDE SEQUENCE</scope>
</reference>
<organism evidence="1">
    <name type="scientific">marine metagenome</name>
    <dbReference type="NCBI Taxonomy" id="408172"/>
    <lineage>
        <taxon>unclassified sequences</taxon>
        <taxon>metagenomes</taxon>
        <taxon>ecological metagenomes</taxon>
    </lineage>
</organism>
<evidence type="ECO:0000313" key="1">
    <source>
        <dbReference type="EMBL" id="SVD10180.1"/>
    </source>
</evidence>